<dbReference type="EMBL" id="BAAAMU010000207">
    <property type="protein sequence ID" value="GAA1695029.1"/>
    <property type="molecule type" value="Genomic_DNA"/>
</dbReference>
<feature type="domain" description="2-oxoacid dehydrogenase acyltransferase catalytic" evidence="2">
    <location>
        <begin position="22"/>
        <end position="121"/>
    </location>
</feature>
<dbReference type="SUPFAM" id="SSF52777">
    <property type="entry name" value="CoA-dependent acyltransferases"/>
    <property type="match status" value="1"/>
</dbReference>
<name>A0ABP4TWF8_9ACTN</name>
<dbReference type="Pfam" id="PF00198">
    <property type="entry name" value="2-oxoacid_dh"/>
    <property type="match status" value="2"/>
</dbReference>
<evidence type="ECO:0000256" key="1">
    <source>
        <dbReference type="SAM" id="MobiDB-lite"/>
    </source>
</evidence>
<protein>
    <recommendedName>
        <fullName evidence="2">2-oxoacid dehydrogenase acyltransferase catalytic domain-containing protein</fullName>
    </recommendedName>
</protein>
<feature type="region of interest" description="Disordered" evidence="1">
    <location>
        <begin position="272"/>
        <end position="302"/>
    </location>
</feature>
<reference evidence="4" key="1">
    <citation type="journal article" date="2019" name="Int. J. Syst. Evol. Microbiol.">
        <title>The Global Catalogue of Microorganisms (GCM) 10K type strain sequencing project: providing services to taxonomists for standard genome sequencing and annotation.</title>
        <authorList>
            <consortium name="The Broad Institute Genomics Platform"/>
            <consortium name="The Broad Institute Genome Sequencing Center for Infectious Disease"/>
            <person name="Wu L."/>
            <person name="Ma J."/>
        </authorList>
    </citation>
    <scope>NUCLEOTIDE SEQUENCE [LARGE SCALE GENOMIC DNA]</scope>
    <source>
        <strain evidence="4">JCM 13929</strain>
    </source>
</reference>
<sequence>MSSRRNDWRRLAAATWGPPRDPQFYGELDLDAEPILAHIDAVRRSTGVRLTVTHLVGRAVAHALATVPELRVRMARGHMRRRESVDVFFIVTTGEGHELTGIKVCDADRKAATEIAGELRARCASLESGVDPELGRGKALMAYVPRWLLRHVLTISAWLTSDLNLDLRRFGLPRQAFGGAMVTSVGMWGISRAYSPLAAYYRVPVLVLVGAVRHQPVARDGEVVVRPVLPLTATFDHRYADGYHAAKFAAAIGEYCARPGRFEPEPARKEVCHDPLTMGGAADRGGGRLHTGHLPAGRQGRP</sequence>
<dbReference type="Gene3D" id="3.30.559.10">
    <property type="entry name" value="Chloramphenicol acetyltransferase-like domain"/>
    <property type="match status" value="1"/>
</dbReference>
<comment type="caution">
    <text evidence="3">The sequence shown here is derived from an EMBL/GenBank/DDBJ whole genome shotgun (WGS) entry which is preliminary data.</text>
</comment>
<organism evidence="3 4">
    <name type="scientific">Nonomuraea maheshkhaliensis</name>
    <dbReference type="NCBI Taxonomy" id="419590"/>
    <lineage>
        <taxon>Bacteria</taxon>
        <taxon>Bacillati</taxon>
        <taxon>Actinomycetota</taxon>
        <taxon>Actinomycetes</taxon>
        <taxon>Streptosporangiales</taxon>
        <taxon>Streptosporangiaceae</taxon>
        <taxon>Nonomuraea</taxon>
    </lineage>
</organism>
<evidence type="ECO:0000313" key="3">
    <source>
        <dbReference type="EMBL" id="GAA1695029.1"/>
    </source>
</evidence>
<accession>A0ABP4TWF8</accession>
<feature type="domain" description="2-oxoacid dehydrogenase acyltransferase catalytic" evidence="2">
    <location>
        <begin position="181"/>
        <end position="259"/>
    </location>
</feature>
<keyword evidence="4" id="KW-1185">Reference proteome</keyword>
<dbReference type="Proteomes" id="UP001500064">
    <property type="component" value="Unassembled WGS sequence"/>
</dbReference>
<evidence type="ECO:0000259" key="2">
    <source>
        <dbReference type="Pfam" id="PF00198"/>
    </source>
</evidence>
<dbReference type="RefSeq" id="WP_346115163.1">
    <property type="nucleotide sequence ID" value="NZ_BAAAMU010000207.1"/>
</dbReference>
<dbReference type="InterPro" id="IPR023213">
    <property type="entry name" value="CAT-like_dom_sf"/>
</dbReference>
<proteinExistence type="predicted"/>
<evidence type="ECO:0000313" key="4">
    <source>
        <dbReference type="Proteomes" id="UP001500064"/>
    </source>
</evidence>
<dbReference type="InterPro" id="IPR001078">
    <property type="entry name" value="2-oxoacid_DH_actylTfrase"/>
</dbReference>
<gene>
    <name evidence="3" type="ORF">GCM10009733_108370</name>
</gene>